<dbReference type="Proteomes" id="UP000429523">
    <property type="component" value="Unassembled WGS sequence"/>
</dbReference>
<dbReference type="Proteomes" id="UP000441208">
    <property type="component" value="Unassembled WGS sequence"/>
</dbReference>
<organism evidence="4 8">
    <name type="scientific">Phytophthora fragariae</name>
    <dbReference type="NCBI Taxonomy" id="53985"/>
    <lineage>
        <taxon>Eukaryota</taxon>
        <taxon>Sar</taxon>
        <taxon>Stramenopiles</taxon>
        <taxon>Oomycota</taxon>
        <taxon>Peronosporomycetes</taxon>
        <taxon>Peronosporales</taxon>
        <taxon>Peronosporaceae</taxon>
        <taxon>Phytophthora</taxon>
    </lineage>
</organism>
<name>A0A6A3UR86_9STRA</name>
<dbReference type="EMBL" id="QXGA01000041">
    <property type="protein sequence ID" value="KAE9154341.1"/>
    <property type="molecule type" value="Genomic_DNA"/>
</dbReference>
<reference evidence="6 7" key="1">
    <citation type="submission" date="2018-08" db="EMBL/GenBank/DDBJ databases">
        <title>Genomic investigation of the strawberry pathogen Phytophthora fragariae indicates pathogenicity is determined by transcriptional variation in three key races.</title>
        <authorList>
            <person name="Adams T.M."/>
            <person name="Armitage A.D."/>
            <person name="Sobczyk M.K."/>
            <person name="Bates H.J."/>
            <person name="Dunwell J.M."/>
            <person name="Nellist C.F."/>
            <person name="Harrison R.J."/>
        </authorList>
    </citation>
    <scope>NUCLEOTIDE SEQUENCE [LARGE SCALE GENOMIC DNA]</scope>
    <source>
        <strain evidence="5 7">A4</strain>
        <strain evidence="4 8">NOV-5</strain>
        <strain evidence="3 9">NOV-71</strain>
        <strain evidence="1 6">NOV-9</strain>
        <strain evidence="2 10">ONT-3</strain>
    </source>
</reference>
<evidence type="ECO:0000313" key="10">
    <source>
        <dbReference type="Proteomes" id="UP000488956"/>
    </source>
</evidence>
<protein>
    <submittedName>
        <fullName evidence="4">Uncharacterized protein</fullName>
    </submittedName>
</protein>
<proteinExistence type="predicted"/>
<dbReference type="EMBL" id="QXFX01000296">
    <property type="protein sequence ID" value="KAE9121533.1"/>
    <property type="molecule type" value="Genomic_DNA"/>
</dbReference>
<dbReference type="AlphaFoldDB" id="A0A6A3UR86"/>
<comment type="caution">
    <text evidence="4">The sequence shown here is derived from an EMBL/GenBank/DDBJ whole genome shotgun (WGS) entry which is preliminary data.</text>
</comment>
<dbReference type="Proteomes" id="UP000440732">
    <property type="component" value="Unassembled WGS sequence"/>
</dbReference>
<evidence type="ECO:0000313" key="1">
    <source>
        <dbReference type="EMBL" id="KAE8948248.1"/>
    </source>
</evidence>
<dbReference type="Proteomes" id="UP000488956">
    <property type="component" value="Unassembled WGS sequence"/>
</dbReference>
<evidence type="ECO:0000313" key="6">
    <source>
        <dbReference type="Proteomes" id="UP000429523"/>
    </source>
</evidence>
<dbReference type="Proteomes" id="UP000437068">
    <property type="component" value="Unassembled WGS sequence"/>
</dbReference>
<accession>A0A6A3UR86</accession>
<dbReference type="EMBL" id="QXFZ01000054">
    <property type="protein sequence ID" value="KAE9136748.1"/>
    <property type="molecule type" value="Genomic_DNA"/>
</dbReference>
<dbReference type="EMBL" id="QXGE01000064">
    <property type="protein sequence ID" value="KAE9326634.1"/>
    <property type="molecule type" value="Genomic_DNA"/>
</dbReference>
<evidence type="ECO:0000313" key="7">
    <source>
        <dbReference type="Proteomes" id="UP000437068"/>
    </source>
</evidence>
<sequence length="161" mass="17813">MKDVVSSLKWLEKLSLASVLKSGKILLQLVTEREFLAAPSKAKKAVRRAVFDFVTGKELVAHLEKAAKLLEPLVKFQSRFEKSRAVASEVFEMFLVLPDQIAKAILSAGEQEAVRAKIAFRFDFVYGDGHGIAYLLDPRFAGGGMDAITLLEWSSSPRRGT</sequence>
<dbReference type="EMBL" id="QXGF01000056">
    <property type="protein sequence ID" value="KAE8948248.1"/>
    <property type="molecule type" value="Genomic_DNA"/>
</dbReference>
<gene>
    <name evidence="5" type="ORF">PF001_g2339</name>
    <name evidence="4" type="ORF">PF006_g1620</name>
    <name evidence="3" type="ORF">PF007_g2093</name>
    <name evidence="1" type="ORF">PF009_g2193</name>
    <name evidence="2" type="ORF">PF010_g7065</name>
</gene>
<evidence type="ECO:0000313" key="4">
    <source>
        <dbReference type="EMBL" id="KAE9154341.1"/>
    </source>
</evidence>
<evidence type="ECO:0000313" key="5">
    <source>
        <dbReference type="EMBL" id="KAE9326634.1"/>
    </source>
</evidence>
<evidence type="ECO:0000313" key="2">
    <source>
        <dbReference type="EMBL" id="KAE9121533.1"/>
    </source>
</evidence>
<evidence type="ECO:0000313" key="9">
    <source>
        <dbReference type="Proteomes" id="UP000441208"/>
    </source>
</evidence>
<evidence type="ECO:0000313" key="8">
    <source>
        <dbReference type="Proteomes" id="UP000440732"/>
    </source>
</evidence>
<evidence type="ECO:0000313" key="3">
    <source>
        <dbReference type="EMBL" id="KAE9136748.1"/>
    </source>
</evidence>